<dbReference type="eggNOG" id="ENOG502SVMS">
    <property type="taxonomic scope" value="Eukaryota"/>
</dbReference>
<dbReference type="EnsemblProtists" id="EOD23798">
    <property type="protein sequence ID" value="EOD23798"/>
    <property type="gene ID" value="EMIHUDRAFT_239120"/>
</dbReference>
<dbReference type="PANTHER" id="PTHR11188:SF17">
    <property type="entry name" value="FI21816P1"/>
    <property type="match status" value="1"/>
</dbReference>
<dbReference type="GO" id="GO:0015031">
    <property type="term" value="P:protein transport"/>
    <property type="evidence" value="ECO:0007669"/>
    <property type="project" value="TreeGrafter"/>
</dbReference>
<accession>A0A0D3JJW3</accession>
<sequence>MSQRRGNSAIELFEVHLEKQHYFAGEVVRGCVRLKTSQPISCRCVKFRIAGEGFSFWWVMKRDEDGNAEYDRISCFQYYYKETHTLWGPFYRTPAIDGAGKNCIFGSPLSPNEGKLLITCDDASMSLIIRVMDEDWLSKDDLLGEVMVRDVGKLVEQGGATFDLTFKGKETKSTLTVKASWQPNSTQPHLLSLVAVTALGLRSADGILSRNDVYIQAYPVPKDFDPNAASSRASSKASRGSTGPMLPEPAKQTVLPPGDYTFELPELKLPDRAPGSFEINTCRYPRWHNHDYVHSHIRHPITVAYWSPPLPADESLLEVGDPHVEKKINGDCCMGLLENKLCGTLGLVAMEGVTLSRNGAAPGEWVTVSGTFTNLLSERHCDVVVRLERRTKLFAEGRTRSIYAEWELLRVRINNGDGPLTLQGQPFQIPVLPASYHGGALRDKAWEEVCKQHGMWKGNSWAKVDPVTWWYILVVELDVPRTAFDLTRKFPFTVASIPRAVQYDATAVVDAIPDTVKSPRPSLPDGAAMGTGVTQTKPPEVPVELVTAVPLASLYSNDDGAPATAFAWASMPGVETVEHRMDFENGRDANNEGAAAYAPVWPVAVEARAI</sequence>
<dbReference type="RefSeq" id="XP_005776227.1">
    <property type="nucleotide sequence ID" value="XM_005776170.1"/>
</dbReference>
<dbReference type="InterPro" id="IPR014752">
    <property type="entry name" value="Arrestin-like_C"/>
</dbReference>
<dbReference type="SUPFAM" id="SSF49562">
    <property type="entry name" value="C2 domain (Calcium/lipid-binding domain, CaLB)"/>
    <property type="match status" value="1"/>
</dbReference>
<feature type="compositionally biased region" description="Low complexity" evidence="1">
    <location>
        <begin position="228"/>
        <end position="241"/>
    </location>
</feature>
<dbReference type="KEGG" id="ehx:EMIHUDRAFT_239120"/>
<proteinExistence type="predicted"/>
<keyword evidence="3" id="KW-1185">Reference proteome</keyword>
<feature type="region of interest" description="Disordered" evidence="1">
    <location>
        <begin position="225"/>
        <end position="257"/>
    </location>
</feature>
<protein>
    <recommendedName>
        <fullName evidence="4">Arrestin-like N-terminal domain-containing protein</fullName>
    </recommendedName>
</protein>
<dbReference type="PaxDb" id="2903-EOD23798"/>
<evidence type="ECO:0000313" key="2">
    <source>
        <dbReference type="EnsemblProtists" id="EOD23798"/>
    </source>
</evidence>
<dbReference type="InterPro" id="IPR050357">
    <property type="entry name" value="Arrestin_domain-protein"/>
</dbReference>
<name>A0A0D3JJW3_EMIH1</name>
<evidence type="ECO:0008006" key="4">
    <source>
        <dbReference type="Google" id="ProtNLM"/>
    </source>
</evidence>
<dbReference type="HOGENOM" id="CLU_447937_0_0_1"/>
<reference evidence="3" key="1">
    <citation type="journal article" date="2013" name="Nature">
        <title>Pan genome of the phytoplankton Emiliania underpins its global distribution.</title>
        <authorList>
            <person name="Read B.A."/>
            <person name="Kegel J."/>
            <person name="Klute M.J."/>
            <person name="Kuo A."/>
            <person name="Lefebvre S.C."/>
            <person name="Maumus F."/>
            <person name="Mayer C."/>
            <person name="Miller J."/>
            <person name="Monier A."/>
            <person name="Salamov A."/>
            <person name="Young J."/>
            <person name="Aguilar M."/>
            <person name="Claverie J.M."/>
            <person name="Frickenhaus S."/>
            <person name="Gonzalez K."/>
            <person name="Herman E.K."/>
            <person name="Lin Y.C."/>
            <person name="Napier J."/>
            <person name="Ogata H."/>
            <person name="Sarno A.F."/>
            <person name="Shmutz J."/>
            <person name="Schroeder D."/>
            <person name="de Vargas C."/>
            <person name="Verret F."/>
            <person name="von Dassow P."/>
            <person name="Valentin K."/>
            <person name="Van de Peer Y."/>
            <person name="Wheeler G."/>
            <person name="Dacks J.B."/>
            <person name="Delwiche C.F."/>
            <person name="Dyhrman S.T."/>
            <person name="Glockner G."/>
            <person name="John U."/>
            <person name="Richards T."/>
            <person name="Worden A.Z."/>
            <person name="Zhang X."/>
            <person name="Grigoriev I.V."/>
            <person name="Allen A.E."/>
            <person name="Bidle K."/>
            <person name="Borodovsky M."/>
            <person name="Bowler C."/>
            <person name="Brownlee C."/>
            <person name="Cock J.M."/>
            <person name="Elias M."/>
            <person name="Gladyshev V.N."/>
            <person name="Groth M."/>
            <person name="Guda C."/>
            <person name="Hadaegh A."/>
            <person name="Iglesias-Rodriguez M.D."/>
            <person name="Jenkins J."/>
            <person name="Jones B.M."/>
            <person name="Lawson T."/>
            <person name="Leese F."/>
            <person name="Lindquist E."/>
            <person name="Lobanov A."/>
            <person name="Lomsadze A."/>
            <person name="Malik S.B."/>
            <person name="Marsh M.E."/>
            <person name="Mackinder L."/>
            <person name="Mock T."/>
            <person name="Mueller-Roeber B."/>
            <person name="Pagarete A."/>
            <person name="Parker M."/>
            <person name="Probert I."/>
            <person name="Quesneville H."/>
            <person name="Raines C."/>
            <person name="Rensing S.A."/>
            <person name="Riano-Pachon D.M."/>
            <person name="Richier S."/>
            <person name="Rokitta S."/>
            <person name="Shiraiwa Y."/>
            <person name="Soanes D.M."/>
            <person name="van der Giezen M."/>
            <person name="Wahlund T.M."/>
            <person name="Williams B."/>
            <person name="Wilson W."/>
            <person name="Wolfe G."/>
            <person name="Wurch L.L."/>
        </authorList>
    </citation>
    <scope>NUCLEOTIDE SEQUENCE</scope>
</reference>
<dbReference type="GeneID" id="17269344"/>
<dbReference type="Gene3D" id="2.60.40.640">
    <property type="match status" value="2"/>
</dbReference>
<organism evidence="2 3">
    <name type="scientific">Emiliania huxleyi (strain CCMP1516)</name>
    <dbReference type="NCBI Taxonomy" id="280463"/>
    <lineage>
        <taxon>Eukaryota</taxon>
        <taxon>Haptista</taxon>
        <taxon>Haptophyta</taxon>
        <taxon>Prymnesiophyceae</taxon>
        <taxon>Isochrysidales</taxon>
        <taxon>Noelaerhabdaceae</taxon>
        <taxon>Emiliania</taxon>
    </lineage>
</organism>
<evidence type="ECO:0000256" key="1">
    <source>
        <dbReference type="SAM" id="MobiDB-lite"/>
    </source>
</evidence>
<dbReference type="InterPro" id="IPR035892">
    <property type="entry name" value="C2_domain_sf"/>
</dbReference>
<evidence type="ECO:0000313" key="3">
    <source>
        <dbReference type="Proteomes" id="UP000013827"/>
    </source>
</evidence>
<reference evidence="2" key="2">
    <citation type="submission" date="2024-10" db="UniProtKB">
        <authorList>
            <consortium name="EnsemblProtists"/>
        </authorList>
    </citation>
    <scope>IDENTIFICATION</scope>
</reference>
<dbReference type="Proteomes" id="UP000013827">
    <property type="component" value="Unassembled WGS sequence"/>
</dbReference>
<dbReference type="AlphaFoldDB" id="A0A0D3JJW3"/>
<dbReference type="GO" id="GO:0005737">
    <property type="term" value="C:cytoplasm"/>
    <property type="evidence" value="ECO:0007669"/>
    <property type="project" value="TreeGrafter"/>
</dbReference>
<dbReference type="PANTHER" id="PTHR11188">
    <property type="entry name" value="ARRESTIN DOMAIN CONTAINING PROTEIN"/>
    <property type="match status" value="1"/>
</dbReference>
<dbReference type="CDD" id="cd00030">
    <property type="entry name" value="C2"/>
    <property type="match status" value="1"/>
</dbReference>